<protein>
    <submittedName>
        <fullName evidence="1">Uncharacterized protein</fullName>
    </submittedName>
</protein>
<organism evidence="1 2">
    <name type="scientific">Peronosclerospora sorghi</name>
    <dbReference type="NCBI Taxonomy" id="230839"/>
    <lineage>
        <taxon>Eukaryota</taxon>
        <taxon>Sar</taxon>
        <taxon>Stramenopiles</taxon>
        <taxon>Oomycota</taxon>
        <taxon>Peronosporomycetes</taxon>
        <taxon>Peronosporales</taxon>
        <taxon>Peronosporaceae</taxon>
        <taxon>Peronosclerospora</taxon>
    </lineage>
</organism>
<comment type="caution">
    <text evidence="1">The sequence shown here is derived from an EMBL/GenBank/DDBJ whole genome shotgun (WGS) entry which is preliminary data.</text>
</comment>
<dbReference type="EMBL" id="CM047585">
    <property type="protein sequence ID" value="KAI9910802.1"/>
    <property type="molecule type" value="Genomic_DNA"/>
</dbReference>
<keyword evidence="2" id="KW-1185">Reference proteome</keyword>
<evidence type="ECO:0000313" key="1">
    <source>
        <dbReference type="EMBL" id="KAI9910802.1"/>
    </source>
</evidence>
<accession>A0ACC0VX07</accession>
<sequence>MQFESQEHKGFALATKQQFDDFLPRFCRHLVLMLRDRTDPTFSFLFRATSLIDVACYDIHRRPKTFRTETIGARLQLAAVCAQAGTTVPCKRLEMTGAEDGIQMLRSCRSSRPFSEPERDMLSLGYRKPAVKILARKLLAEADRLAFLFDQTQRMDMSMGCIDEESEY</sequence>
<reference evidence="1 2" key="1">
    <citation type="journal article" date="2022" name="bioRxiv">
        <title>The genome of the oomycete Peronosclerospora sorghi, a cosmopolitan pathogen of maize and sorghum, is inflated with dispersed pseudogenes.</title>
        <authorList>
            <person name="Fletcher K."/>
            <person name="Martin F."/>
            <person name="Isakeit T."/>
            <person name="Cavanaugh K."/>
            <person name="Magill C."/>
            <person name="Michelmore R."/>
        </authorList>
    </citation>
    <scope>NUCLEOTIDE SEQUENCE [LARGE SCALE GENOMIC DNA]</scope>
    <source>
        <strain evidence="1">P6</strain>
    </source>
</reference>
<dbReference type="Proteomes" id="UP001163321">
    <property type="component" value="Chromosome 6"/>
</dbReference>
<evidence type="ECO:0000313" key="2">
    <source>
        <dbReference type="Proteomes" id="UP001163321"/>
    </source>
</evidence>
<gene>
    <name evidence="1" type="ORF">PsorP6_010699</name>
</gene>
<name>A0ACC0VX07_9STRA</name>
<proteinExistence type="predicted"/>